<accession>A0A7W8AG08</accession>
<keyword evidence="2" id="KW-1185">Reference proteome</keyword>
<dbReference type="AlphaFoldDB" id="A0A7W8AG08"/>
<protein>
    <submittedName>
        <fullName evidence="1">Uncharacterized protein</fullName>
    </submittedName>
</protein>
<proteinExistence type="predicted"/>
<name>A0A7W8AG08_9ACTN</name>
<evidence type="ECO:0000313" key="2">
    <source>
        <dbReference type="Proteomes" id="UP000568380"/>
    </source>
</evidence>
<reference evidence="1 2" key="1">
    <citation type="submission" date="2020-08" db="EMBL/GenBank/DDBJ databases">
        <title>Genomic Encyclopedia of Type Strains, Phase IV (KMG-IV): sequencing the most valuable type-strain genomes for metagenomic binning, comparative biology and taxonomic classification.</title>
        <authorList>
            <person name="Goeker M."/>
        </authorList>
    </citation>
    <scope>NUCLEOTIDE SEQUENCE [LARGE SCALE GENOMIC DNA]</scope>
    <source>
        <strain evidence="1 2">DSM 45385</strain>
    </source>
</reference>
<gene>
    <name evidence="1" type="ORF">HNR40_009586</name>
</gene>
<dbReference type="EMBL" id="JACHIN010000020">
    <property type="protein sequence ID" value="MBB5084078.1"/>
    <property type="molecule type" value="Genomic_DNA"/>
</dbReference>
<evidence type="ECO:0000313" key="1">
    <source>
        <dbReference type="EMBL" id="MBB5084078.1"/>
    </source>
</evidence>
<dbReference type="Proteomes" id="UP000568380">
    <property type="component" value="Unassembled WGS sequence"/>
</dbReference>
<sequence>MGIAGYERILGPDKVFTLQTKLVFADFLALSGDQPAARDLYTEVVTTSERVRAHLDSLDD</sequence>
<organism evidence="1 2">
    <name type="scientific">Nonomuraea endophytica</name>
    <dbReference type="NCBI Taxonomy" id="714136"/>
    <lineage>
        <taxon>Bacteria</taxon>
        <taxon>Bacillati</taxon>
        <taxon>Actinomycetota</taxon>
        <taxon>Actinomycetes</taxon>
        <taxon>Streptosporangiales</taxon>
        <taxon>Streptosporangiaceae</taxon>
        <taxon>Nonomuraea</taxon>
    </lineage>
</organism>
<dbReference type="RefSeq" id="WP_184973696.1">
    <property type="nucleotide sequence ID" value="NZ_JACHIN010000020.1"/>
</dbReference>
<comment type="caution">
    <text evidence="1">The sequence shown here is derived from an EMBL/GenBank/DDBJ whole genome shotgun (WGS) entry which is preliminary data.</text>
</comment>